<gene>
    <name evidence="2" type="ORF">RQP50_00210</name>
</gene>
<sequence>MTLNVDYNLQSGDPMPRYQYVSPIYRKSRKKFALIDANGNRVGEIQRHYNSTLHYVVDTIFSDYLINAEVFDNEGRSMSKAVEVWSLQTMIRSEWNVDSKHFGRFVLKDKTRVKPNPSMEFVIDNKVYLLKKDFMDRTTKLTCSSESDRDIALITYNKVIPPRTITIELLDDEVDVYTLACIYYLFSLRDYT</sequence>
<dbReference type="Pfam" id="PF23728">
    <property type="entry name" value="Tubby_C_like"/>
    <property type="match status" value="1"/>
</dbReference>
<evidence type="ECO:0000259" key="1">
    <source>
        <dbReference type="Pfam" id="PF23728"/>
    </source>
</evidence>
<accession>A0AAJ2JPN3</accession>
<evidence type="ECO:0000313" key="2">
    <source>
        <dbReference type="EMBL" id="MDT8974658.1"/>
    </source>
</evidence>
<proteinExistence type="predicted"/>
<keyword evidence="3" id="KW-1185">Reference proteome</keyword>
<organism evidence="2 3">
    <name type="scientific">Paenibacillus suaedae</name>
    <dbReference type="NCBI Taxonomy" id="3077233"/>
    <lineage>
        <taxon>Bacteria</taxon>
        <taxon>Bacillati</taxon>
        <taxon>Bacillota</taxon>
        <taxon>Bacilli</taxon>
        <taxon>Bacillales</taxon>
        <taxon>Paenibacillaceae</taxon>
        <taxon>Paenibacillus</taxon>
    </lineage>
</organism>
<feature type="domain" description="Tubby C-terminal" evidence="1">
    <location>
        <begin position="18"/>
        <end position="188"/>
    </location>
</feature>
<reference evidence="3" key="1">
    <citation type="submission" date="2023-09" db="EMBL/GenBank/DDBJ databases">
        <title>Paenibacillus sp. chi10 Genome sequencing and assembly.</title>
        <authorList>
            <person name="Kim I."/>
        </authorList>
    </citation>
    <scope>NUCLEOTIDE SEQUENCE [LARGE SCALE GENOMIC DNA]</scope>
    <source>
        <strain evidence="3">chi10</strain>
    </source>
</reference>
<dbReference type="InterPro" id="IPR056944">
    <property type="entry name" value="Tubby_C-like"/>
</dbReference>
<comment type="caution">
    <text evidence="2">The sequence shown here is derived from an EMBL/GenBank/DDBJ whole genome shotgun (WGS) entry which is preliminary data.</text>
</comment>
<name>A0AAJ2JPN3_9BACL</name>
<dbReference type="Proteomes" id="UP001250538">
    <property type="component" value="Unassembled WGS sequence"/>
</dbReference>
<dbReference type="RefSeq" id="WP_072727582.1">
    <property type="nucleotide sequence ID" value="NZ_JAVYAA010000001.1"/>
</dbReference>
<protein>
    <recommendedName>
        <fullName evidence="1">Tubby C-terminal domain-containing protein</fullName>
    </recommendedName>
</protein>
<dbReference type="AlphaFoldDB" id="A0AAJ2JPN3"/>
<evidence type="ECO:0000313" key="3">
    <source>
        <dbReference type="Proteomes" id="UP001250538"/>
    </source>
</evidence>
<dbReference type="EMBL" id="JAVYAA010000001">
    <property type="protein sequence ID" value="MDT8974658.1"/>
    <property type="molecule type" value="Genomic_DNA"/>
</dbReference>